<dbReference type="Pfam" id="PF00379">
    <property type="entry name" value="Chitin_bind_4"/>
    <property type="match status" value="1"/>
</dbReference>
<evidence type="ECO:0000256" key="1">
    <source>
        <dbReference type="ARBA" id="ARBA00022460"/>
    </source>
</evidence>
<name>A0A1J1ISH8_9DIPT</name>
<feature type="chain" id="PRO_5013198811" evidence="3">
    <location>
        <begin position="17"/>
        <end position="175"/>
    </location>
</feature>
<dbReference type="GO" id="GO:0031012">
    <property type="term" value="C:extracellular matrix"/>
    <property type="evidence" value="ECO:0007669"/>
    <property type="project" value="TreeGrafter"/>
</dbReference>
<dbReference type="GO" id="GO:0005615">
    <property type="term" value="C:extracellular space"/>
    <property type="evidence" value="ECO:0007669"/>
    <property type="project" value="TreeGrafter"/>
</dbReference>
<dbReference type="AlphaFoldDB" id="A0A1J1ISH8"/>
<reference evidence="4 5" key="1">
    <citation type="submission" date="2015-04" db="EMBL/GenBank/DDBJ databases">
        <authorList>
            <person name="Syromyatnikov M.Y."/>
            <person name="Popov V.N."/>
        </authorList>
    </citation>
    <scope>NUCLEOTIDE SEQUENCE [LARGE SCALE GENOMIC DNA]</scope>
</reference>
<feature type="signal peptide" evidence="3">
    <location>
        <begin position="1"/>
        <end position="16"/>
    </location>
</feature>
<dbReference type="PANTHER" id="PTHR12236">
    <property type="entry name" value="STRUCTURAL CONTITUENT OF CUTICLE"/>
    <property type="match status" value="1"/>
</dbReference>
<dbReference type="PROSITE" id="PS00233">
    <property type="entry name" value="CHIT_BIND_RR_1"/>
    <property type="match status" value="1"/>
</dbReference>
<gene>
    <name evidence="4" type="ORF">CLUMA_CG016539</name>
</gene>
<dbReference type="PANTHER" id="PTHR12236:SF79">
    <property type="entry name" value="CUTICULAR PROTEIN 50CB-RELATED"/>
    <property type="match status" value="1"/>
</dbReference>
<accession>A0A1J1ISH8</accession>
<dbReference type="InterPro" id="IPR051217">
    <property type="entry name" value="Insect_Cuticle_Struc_Prot"/>
</dbReference>
<protein>
    <submittedName>
        <fullName evidence="4">CLUMA_CG016539, isoform A</fullName>
    </submittedName>
</protein>
<dbReference type="STRING" id="568069.A0A1J1ISH8"/>
<dbReference type="EMBL" id="CVRI01000059">
    <property type="protein sequence ID" value="CRL03189.1"/>
    <property type="molecule type" value="Genomic_DNA"/>
</dbReference>
<dbReference type="InterPro" id="IPR031311">
    <property type="entry name" value="CHIT_BIND_RR_consensus"/>
</dbReference>
<dbReference type="PROSITE" id="PS51155">
    <property type="entry name" value="CHIT_BIND_RR_2"/>
    <property type="match status" value="1"/>
</dbReference>
<organism evidence="4 5">
    <name type="scientific">Clunio marinus</name>
    <dbReference type="NCBI Taxonomy" id="568069"/>
    <lineage>
        <taxon>Eukaryota</taxon>
        <taxon>Metazoa</taxon>
        <taxon>Ecdysozoa</taxon>
        <taxon>Arthropoda</taxon>
        <taxon>Hexapoda</taxon>
        <taxon>Insecta</taxon>
        <taxon>Pterygota</taxon>
        <taxon>Neoptera</taxon>
        <taxon>Endopterygota</taxon>
        <taxon>Diptera</taxon>
        <taxon>Nematocera</taxon>
        <taxon>Chironomoidea</taxon>
        <taxon>Chironomidae</taxon>
        <taxon>Clunio</taxon>
    </lineage>
</organism>
<dbReference type="InterPro" id="IPR000618">
    <property type="entry name" value="Insect_cuticle"/>
</dbReference>
<dbReference type="GO" id="GO:0042302">
    <property type="term" value="F:structural constituent of cuticle"/>
    <property type="evidence" value="ECO:0007669"/>
    <property type="project" value="UniProtKB-UniRule"/>
</dbReference>
<keyword evidence="3" id="KW-0732">Signal</keyword>
<dbReference type="Proteomes" id="UP000183832">
    <property type="component" value="Unassembled WGS sequence"/>
</dbReference>
<sequence>MRCLLLQVIVFCGVQALENPVPSSHLPPRNFNPHPYQNSVFYSPSDFQNYERKFEELSRRFQNPQARINNRIDDDYQEDVVDLIKSSSRSFDKKHYKFSYAVKDGKSGDDFSHTQKQENGAVQGSYKVHLPDGRVQIVKYTADDIHGYRAEVSYEGEANIHQPTNLLAPAQHTYT</sequence>
<evidence type="ECO:0000256" key="3">
    <source>
        <dbReference type="SAM" id="SignalP"/>
    </source>
</evidence>
<proteinExistence type="predicted"/>
<keyword evidence="5" id="KW-1185">Reference proteome</keyword>
<evidence type="ECO:0000313" key="4">
    <source>
        <dbReference type="EMBL" id="CRL03189.1"/>
    </source>
</evidence>
<evidence type="ECO:0000313" key="5">
    <source>
        <dbReference type="Proteomes" id="UP000183832"/>
    </source>
</evidence>
<dbReference type="OrthoDB" id="7785274at2759"/>
<evidence type="ECO:0000256" key="2">
    <source>
        <dbReference type="PROSITE-ProRule" id="PRU00497"/>
    </source>
</evidence>
<dbReference type="PRINTS" id="PR00947">
    <property type="entry name" value="CUTICLE"/>
</dbReference>
<keyword evidence="1 2" id="KW-0193">Cuticle</keyword>